<protein>
    <submittedName>
        <fullName evidence="1">Uncharacterized protein</fullName>
    </submittedName>
</protein>
<dbReference type="AlphaFoldDB" id="A0AAD4BTU0"/>
<sequence length="89" mass="9550">MLSYCDFAGERQAHKAMAAAIDFIQRSISSAVSANMFILIDTHSETLTGGLQCTAGSKPTYSLTTKLLKDFCSDDFLNTMKTAACTASL</sequence>
<dbReference type="Proteomes" id="UP001194468">
    <property type="component" value="Unassembled WGS sequence"/>
</dbReference>
<evidence type="ECO:0000313" key="1">
    <source>
        <dbReference type="EMBL" id="KAF8439433.1"/>
    </source>
</evidence>
<accession>A0AAD4BTU0</accession>
<comment type="caution">
    <text evidence="1">The sequence shown here is derived from an EMBL/GenBank/DDBJ whole genome shotgun (WGS) entry which is preliminary data.</text>
</comment>
<organism evidence="1 2">
    <name type="scientific">Boletus edulis BED1</name>
    <dbReference type="NCBI Taxonomy" id="1328754"/>
    <lineage>
        <taxon>Eukaryota</taxon>
        <taxon>Fungi</taxon>
        <taxon>Dikarya</taxon>
        <taxon>Basidiomycota</taxon>
        <taxon>Agaricomycotina</taxon>
        <taxon>Agaricomycetes</taxon>
        <taxon>Agaricomycetidae</taxon>
        <taxon>Boletales</taxon>
        <taxon>Boletineae</taxon>
        <taxon>Boletaceae</taxon>
        <taxon>Boletoideae</taxon>
        <taxon>Boletus</taxon>
    </lineage>
</organism>
<gene>
    <name evidence="1" type="ORF">L210DRAFT_858142</name>
</gene>
<name>A0AAD4BTU0_BOLED</name>
<dbReference type="EMBL" id="WHUW01000014">
    <property type="protein sequence ID" value="KAF8439433.1"/>
    <property type="molecule type" value="Genomic_DNA"/>
</dbReference>
<evidence type="ECO:0000313" key="2">
    <source>
        <dbReference type="Proteomes" id="UP001194468"/>
    </source>
</evidence>
<reference evidence="1" key="1">
    <citation type="submission" date="2019-10" db="EMBL/GenBank/DDBJ databases">
        <authorList>
            <consortium name="DOE Joint Genome Institute"/>
            <person name="Kuo A."/>
            <person name="Miyauchi S."/>
            <person name="Kiss E."/>
            <person name="Drula E."/>
            <person name="Kohler A."/>
            <person name="Sanchez-Garcia M."/>
            <person name="Andreopoulos B."/>
            <person name="Barry K.W."/>
            <person name="Bonito G."/>
            <person name="Buee M."/>
            <person name="Carver A."/>
            <person name="Chen C."/>
            <person name="Cichocki N."/>
            <person name="Clum A."/>
            <person name="Culley D."/>
            <person name="Crous P.W."/>
            <person name="Fauchery L."/>
            <person name="Girlanda M."/>
            <person name="Hayes R."/>
            <person name="Keri Z."/>
            <person name="LaButti K."/>
            <person name="Lipzen A."/>
            <person name="Lombard V."/>
            <person name="Magnuson J."/>
            <person name="Maillard F."/>
            <person name="Morin E."/>
            <person name="Murat C."/>
            <person name="Nolan M."/>
            <person name="Ohm R."/>
            <person name="Pangilinan J."/>
            <person name="Pereira M."/>
            <person name="Perotto S."/>
            <person name="Peter M."/>
            <person name="Riley R."/>
            <person name="Sitrit Y."/>
            <person name="Stielow B."/>
            <person name="Szollosi G."/>
            <person name="Zifcakova L."/>
            <person name="Stursova M."/>
            <person name="Spatafora J.W."/>
            <person name="Tedersoo L."/>
            <person name="Vaario L.-M."/>
            <person name="Yamada A."/>
            <person name="Yan M."/>
            <person name="Wang P."/>
            <person name="Xu J."/>
            <person name="Bruns T."/>
            <person name="Baldrian P."/>
            <person name="Vilgalys R."/>
            <person name="Henrissat B."/>
            <person name="Grigoriev I.V."/>
            <person name="Hibbett D."/>
            <person name="Nagy L.G."/>
            <person name="Martin F.M."/>
        </authorList>
    </citation>
    <scope>NUCLEOTIDE SEQUENCE</scope>
    <source>
        <strain evidence="1">BED1</strain>
    </source>
</reference>
<keyword evidence="2" id="KW-1185">Reference proteome</keyword>
<proteinExistence type="predicted"/>
<reference evidence="1" key="2">
    <citation type="journal article" date="2020" name="Nat. Commun.">
        <title>Large-scale genome sequencing of mycorrhizal fungi provides insights into the early evolution of symbiotic traits.</title>
        <authorList>
            <person name="Miyauchi S."/>
            <person name="Kiss E."/>
            <person name="Kuo A."/>
            <person name="Drula E."/>
            <person name="Kohler A."/>
            <person name="Sanchez-Garcia M."/>
            <person name="Morin E."/>
            <person name="Andreopoulos B."/>
            <person name="Barry K.W."/>
            <person name="Bonito G."/>
            <person name="Buee M."/>
            <person name="Carver A."/>
            <person name="Chen C."/>
            <person name="Cichocki N."/>
            <person name="Clum A."/>
            <person name="Culley D."/>
            <person name="Crous P.W."/>
            <person name="Fauchery L."/>
            <person name="Girlanda M."/>
            <person name="Hayes R.D."/>
            <person name="Keri Z."/>
            <person name="LaButti K."/>
            <person name="Lipzen A."/>
            <person name="Lombard V."/>
            <person name="Magnuson J."/>
            <person name="Maillard F."/>
            <person name="Murat C."/>
            <person name="Nolan M."/>
            <person name="Ohm R.A."/>
            <person name="Pangilinan J."/>
            <person name="Pereira M.F."/>
            <person name="Perotto S."/>
            <person name="Peter M."/>
            <person name="Pfister S."/>
            <person name="Riley R."/>
            <person name="Sitrit Y."/>
            <person name="Stielow J.B."/>
            <person name="Szollosi G."/>
            <person name="Zifcakova L."/>
            <person name="Stursova M."/>
            <person name="Spatafora J.W."/>
            <person name="Tedersoo L."/>
            <person name="Vaario L.M."/>
            <person name="Yamada A."/>
            <person name="Yan M."/>
            <person name="Wang P."/>
            <person name="Xu J."/>
            <person name="Bruns T."/>
            <person name="Baldrian P."/>
            <person name="Vilgalys R."/>
            <person name="Dunand C."/>
            <person name="Henrissat B."/>
            <person name="Grigoriev I.V."/>
            <person name="Hibbett D."/>
            <person name="Nagy L.G."/>
            <person name="Martin F.M."/>
        </authorList>
    </citation>
    <scope>NUCLEOTIDE SEQUENCE</scope>
    <source>
        <strain evidence="1">BED1</strain>
    </source>
</reference>